<dbReference type="OrthoDB" id="5902829at2"/>
<dbReference type="RefSeq" id="WP_141867215.1">
    <property type="nucleotide sequence ID" value="NZ_BAABAN010000001.1"/>
</dbReference>
<keyword evidence="1" id="KW-0378">Hydrolase</keyword>
<reference evidence="4 5" key="1">
    <citation type="submission" date="2019-06" db="EMBL/GenBank/DDBJ databases">
        <title>Sequencing the genomes of 1000 actinobacteria strains.</title>
        <authorList>
            <person name="Klenk H.-P."/>
        </authorList>
    </citation>
    <scope>NUCLEOTIDE SEQUENCE [LARGE SCALE GENOMIC DNA]</scope>
    <source>
        <strain evidence="4 5">DSM 24083</strain>
    </source>
</reference>
<evidence type="ECO:0000256" key="1">
    <source>
        <dbReference type="ARBA" id="ARBA00022801"/>
    </source>
</evidence>
<dbReference type="PANTHER" id="PTHR22946">
    <property type="entry name" value="DIENELACTONE HYDROLASE DOMAIN-CONTAINING PROTEIN-RELATED"/>
    <property type="match status" value="1"/>
</dbReference>
<keyword evidence="4" id="KW-0031">Aminopeptidase</keyword>
<organism evidence="4 5">
    <name type="scientific">Enteractinococcus coprophilus</name>
    <dbReference type="NCBI Taxonomy" id="1027633"/>
    <lineage>
        <taxon>Bacteria</taxon>
        <taxon>Bacillati</taxon>
        <taxon>Actinomycetota</taxon>
        <taxon>Actinomycetes</taxon>
        <taxon>Micrococcales</taxon>
        <taxon>Micrococcaceae</taxon>
    </lineage>
</organism>
<feature type="domain" description="AB hydrolase-1" evidence="3">
    <location>
        <begin position="50"/>
        <end position="283"/>
    </location>
</feature>
<dbReference type="GO" id="GO:0052689">
    <property type="term" value="F:carboxylic ester hydrolase activity"/>
    <property type="evidence" value="ECO:0007669"/>
    <property type="project" value="UniProtKB-ARBA"/>
</dbReference>
<dbReference type="Pfam" id="PF12697">
    <property type="entry name" value="Abhydrolase_6"/>
    <property type="match status" value="1"/>
</dbReference>
<dbReference type="GO" id="GO:0004177">
    <property type="term" value="F:aminopeptidase activity"/>
    <property type="evidence" value="ECO:0007669"/>
    <property type="project" value="UniProtKB-KW"/>
</dbReference>
<evidence type="ECO:0000313" key="5">
    <source>
        <dbReference type="Proteomes" id="UP000319746"/>
    </source>
</evidence>
<evidence type="ECO:0000313" key="4">
    <source>
        <dbReference type="EMBL" id="TQL71544.1"/>
    </source>
</evidence>
<dbReference type="PANTHER" id="PTHR22946:SF9">
    <property type="entry name" value="POLYKETIDE TRANSFERASE AF380"/>
    <property type="match status" value="1"/>
</dbReference>
<evidence type="ECO:0000256" key="2">
    <source>
        <dbReference type="ARBA" id="ARBA00038115"/>
    </source>
</evidence>
<comment type="similarity">
    <text evidence="2">Belongs to the AB hydrolase superfamily. FUS2 hydrolase family.</text>
</comment>
<dbReference type="InterPro" id="IPR050261">
    <property type="entry name" value="FrsA_esterase"/>
</dbReference>
<dbReference type="Gene3D" id="3.40.50.1820">
    <property type="entry name" value="alpha/beta hydrolase"/>
    <property type="match status" value="1"/>
</dbReference>
<dbReference type="EMBL" id="VFOU01000003">
    <property type="protein sequence ID" value="TQL71544.1"/>
    <property type="molecule type" value="Genomic_DNA"/>
</dbReference>
<accession>A0A543AG37</accession>
<gene>
    <name evidence="4" type="ORF">FB556_2032</name>
</gene>
<sequence>MKRHADFQTEERTFTSKGVRCAATLYRPLSTRKAVPCVVLAPSVNLTRKDAYPRFAERFATAGYAALLFDYRYLGDSEGEPRQLVDYQQQREDIHAAVAFARSVQGIDPAQIILWGFSFGGGHVINVAAEDKQVAAVLTLCPFLDGLQFSAASGVGNSLRRMAAAARASWIREPIRMPVTAPSRQLALFNQQEAALGFEALRAEESLWRNDILVKPTQPPFRIRPIRHAKYITCPLWIGLATHDTMVPSSPMRRLAQRAPIAELRTFSAGHFDGFLERFDEVIKSQLAFLRRSLAHA</sequence>
<keyword evidence="5" id="KW-1185">Reference proteome</keyword>
<name>A0A543AG37_9MICC</name>
<dbReference type="AlphaFoldDB" id="A0A543AG37"/>
<dbReference type="SUPFAM" id="SSF53474">
    <property type="entry name" value="alpha/beta-Hydrolases"/>
    <property type="match status" value="1"/>
</dbReference>
<comment type="caution">
    <text evidence="4">The sequence shown here is derived from an EMBL/GenBank/DDBJ whole genome shotgun (WGS) entry which is preliminary data.</text>
</comment>
<proteinExistence type="inferred from homology"/>
<dbReference type="Proteomes" id="UP000319746">
    <property type="component" value="Unassembled WGS sequence"/>
</dbReference>
<dbReference type="InterPro" id="IPR000073">
    <property type="entry name" value="AB_hydrolase_1"/>
</dbReference>
<dbReference type="InterPro" id="IPR029058">
    <property type="entry name" value="AB_hydrolase_fold"/>
</dbReference>
<keyword evidence="4" id="KW-0645">Protease</keyword>
<protein>
    <submittedName>
        <fullName evidence="4">Serine aminopeptidase S33 family</fullName>
    </submittedName>
</protein>
<evidence type="ECO:0000259" key="3">
    <source>
        <dbReference type="Pfam" id="PF12697"/>
    </source>
</evidence>